<sequence>MGYNIYKEIKYRGVIMKYTAEEFIEKYNVKPGVVAVFKKFLKDNGLLGSRGKLSEEHCEFFIKAKEIKENQNHTWVDSFDLALNTQEIRDQFPETSDQKQVQSSALSAQIKGILSLYDDNTLDEKQVILVIKKLVEAE</sequence>
<reference evidence="1 2" key="1">
    <citation type="submission" date="2011-09" db="EMBL/GenBank/DDBJ databases">
        <authorList>
            <person name="Pope W.H."/>
            <person name="Pedulla M.L."/>
            <person name="Ford M.E."/>
            <person name="Peebles C.L."/>
            <person name="Hatfull G.H."/>
            <person name="Hendrix R.W."/>
        </authorList>
    </citation>
    <scope>NUCLEOTIDE SEQUENCE [LARGE SCALE GENOMIC DNA]</scope>
    <source>
        <strain evidence="1">G</strain>
    </source>
</reference>
<protein>
    <submittedName>
        <fullName evidence="1">Gp602</fullName>
    </submittedName>
</protein>
<dbReference type="KEGG" id="vg:18563812"/>
<dbReference type="Proteomes" id="UP000009273">
    <property type="component" value="Segment"/>
</dbReference>
<evidence type="ECO:0000313" key="1">
    <source>
        <dbReference type="EMBL" id="AEO93847.1"/>
    </source>
</evidence>
<gene>
    <name evidence="1" type="primary">602</name>
    <name evidence="1" type="ORF">G_602</name>
</gene>
<dbReference type="EMBL" id="JN638751">
    <property type="protein sequence ID" value="AEO93847.1"/>
    <property type="molecule type" value="Genomic_DNA"/>
</dbReference>
<proteinExistence type="predicted"/>
<organism evidence="1 2">
    <name type="scientific">Bacillus phage G</name>
    <dbReference type="NCBI Taxonomy" id="2884420"/>
    <lineage>
        <taxon>Viruses</taxon>
        <taxon>Duplodnaviria</taxon>
        <taxon>Heunggongvirae</taxon>
        <taxon>Uroviricota</taxon>
        <taxon>Caudoviricetes</taxon>
        <taxon>Donellivirus</taxon>
        <taxon>Donellivirus gee</taxon>
    </lineage>
</organism>
<evidence type="ECO:0000313" key="2">
    <source>
        <dbReference type="Proteomes" id="UP000009273"/>
    </source>
</evidence>
<keyword evidence="2" id="KW-1185">Reference proteome</keyword>
<name>G3MAY2_9CAUD</name>
<dbReference type="GeneID" id="18563812"/>
<dbReference type="RefSeq" id="YP_009015894.1">
    <property type="nucleotide sequence ID" value="NC_023719.1"/>
</dbReference>
<accession>G3MAY2</accession>